<dbReference type="EMBL" id="HBHY01016571">
    <property type="protein sequence ID" value="CAE0146203.1"/>
    <property type="molecule type" value="Transcribed_RNA"/>
</dbReference>
<comment type="similarity">
    <text evidence="2 6">Belongs to the RER1 family.</text>
</comment>
<dbReference type="PIRSF" id="PIRSF016013">
    <property type="entry name" value="AtER_Rer1p"/>
    <property type="match status" value="1"/>
</dbReference>
<evidence type="ECO:0000256" key="4">
    <source>
        <dbReference type="ARBA" id="ARBA00022989"/>
    </source>
</evidence>
<dbReference type="GO" id="GO:0000139">
    <property type="term" value="C:Golgi membrane"/>
    <property type="evidence" value="ECO:0007669"/>
    <property type="project" value="TreeGrafter"/>
</dbReference>
<gene>
    <name evidence="8" type="ORF">PSIN1315_LOCUS10736</name>
    <name evidence="9" type="ORF">PSIN1315_LOCUS10738</name>
</gene>
<keyword evidence="4 7" id="KW-1133">Transmembrane helix</keyword>
<accession>A0A7S3FG87</accession>
<keyword evidence="3 7" id="KW-0812">Transmembrane</keyword>
<protein>
    <recommendedName>
        <fullName evidence="6">Protein RER1</fullName>
    </recommendedName>
</protein>
<feature type="transmembrane region" description="Helical" evidence="7">
    <location>
        <begin position="36"/>
        <end position="55"/>
    </location>
</feature>
<organism evidence="9">
    <name type="scientific">Prasinoderma singulare</name>
    <dbReference type="NCBI Taxonomy" id="676789"/>
    <lineage>
        <taxon>Eukaryota</taxon>
        <taxon>Viridiplantae</taxon>
        <taxon>Prasinodermophyta</taxon>
        <taxon>Prasinodermophyceae</taxon>
        <taxon>Prasinodermales</taxon>
        <taxon>Prasinodermaceae</taxon>
        <taxon>Prasinoderma</taxon>
    </lineage>
</organism>
<feature type="transmembrane region" description="Helical" evidence="7">
    <location>
        <begin position="137"/>
        <end position="154"/>
    </location>
</feature>
<dbReference type="PANTHER" id="PTHR10743">
    <property type="entry name" value="PROTEIN RER1"/>
    <property type="match status" value="1"/>
</dbReference>
<proteinExistence type="inferred from homology"/>
<dbReference type="GO" id="GO:0006621">
    <property type="term" value="P:protein retention in ER lumen"/>
    <property type="evidence" value="ECO:0007669"/>
    <property type="project" value="TreeGrafter"/>
</dbReference>
<comment type="function">
    <text evidence="6">Involved in the retrieval of endoplasmic reticulum membrane proteins from the early Golgi compartment.</text>
</comment>
<dbReference type="AlphaFoldDB" id="A0A7S3FG87"/>
<evidence type="ECO:0000313" key="9">
    <source>
        <dbReference type="EMBL" id="CAE0146203.1"/>
    </source>
</evidence>
<evidence type="ECO:0000256" key="3">
    <source>
        <dbReference type="ARBA" id="ARBA00022692"/>
    </source>
</evidence>
<evidence type="ECO:0000313" key="8">
    <source>
        <dbReference type="EMBL" id="CAE0146199.1"/>
    </source>
</evidence>
<dbReference type="InterPro" id="IPR004932">
    <property type="entry name" value="Rer1"/>
</dbReference>
<keyword evidence="5 6" id="KW-0472">Membrane</keyword>
<evidence type="ECO:0000256" key="5">
    <source>
        <dbReference type="ARBA" id="ARBA00023136"/>
    </source>
</evidence>
<evidence type="ECO:0000256" key="6">
    <source>
        <dbReference type="PIRNR" id="PIRNR016013"/>
    </source>
</evidence>
<dbReference type="EMBL" id="HBHY01016569">
    <property type="protein sequence ID" value="CAE0146199.1"/>
    <property type="molecule type" value="Transcribed_RNA"/>
</dbReference>
<evidence type="ECO:0000256" key="2">
    <source>
        <dbReference type="ARBA" id="ARBA00006070"/>
    </source>
</evidence>
<evidence type="ECO:0000256" key="1">
    <source>
        <dbReference type="ARBA" id="ARBA00004141"/>
    </source>
</evidence>
<feature type="transmembrane region" description="Helical" evidence="7">
    <location>
        <begin position="61"/>
        <end position="79"/>
    </location>
</feature>
<dbReference type="GO" id="GO:0005783">
    <property type="term" value="C:endoplasmic reticulum"/>
    <property type="evidence" value="ECO:0007669"/>
    <property type="project" value="GOC"/>
</dbReference>
<dbReference type="GO" id="GO:0006890">
    <property type="term" value="P:retrograde vesicle-mediated transport, Golgi to endoplasmic reticulum"/>
    <property type="evidence" value="ECO:0007669"/>
    <property type="project" value="TreeGrafter"/>
</dbReference>
<comment type="subcellular location">
    <subcellularLocation>
        <location evidence="1">Membrane</location>
        <topology evidence="1">Multi-pass membrane protein</topology>
    </subcellularLocation>
</comment>
<name>A0A7S3FG87_9VIRI</name>
<evidence type="ECO:0000256" key="7">
    <source>
        <dbReference type="SAM" id="Phobius"/>
    </source>
</evidence>
<reference evidence="9" key="1">
    <citation type="submission" date="2021-01" db="EMBL/GenBank/DDBJ databases">
        <authorList>
            <person name="Corre E."/>
            <person name="Pelletier E."/>
            <person name="Niang G."/>
            <person name="Scheremetjew M."/>
            <person name="Finn R."/>
            <person name="Kale V."/>
            <person name="Holt S."/>
            <person name="Cochrane G."/>
            <person name="Meng A."/>
            <person name="Brown T."/>
            <person name="Cohen L."/>
        </authorList>
    </citation>
    <scope>NUCLEOTIDE SEQUENCE</scope>
    <source>
        <strain evidence="9">RCC927</strain>
    </source>
</reference>
<sequence length="184" mass="21108">MDGVGHAGMSSFPFLNISGSATKWQQFLDRITPHPVGRWVFFAFVALLYAVRVYFLRGFYIVTYGLGIYTLNLLIGFLTPQGMTADEPDGPALPTKGDEEFKPFVRKLPEFKFWYAMAKAVCTALTMTFFSFFDIPVFWPILLMYWVLLFGMTMKKQIKHMIKHKYVPFTFGKKSYGAEAKSSK</sequence>
<dbReference type="PANTHER" id="PTHR10743:SF0">
    <property type="entry name" value="PROTEIN RER1"/>
    <property type="match status" value="1"/>
</dbReference>
<dbReference type="Pfam" id="PF03248">
    <property type="entry name" value="Rer1"/>
    <property type="match status" value="1"/>
</dbReference>